<dbReference type="Gene3D" id="1.10.10.10">
    <property type="entry name" value="Winged helix-like DNA-binding domain superfamily/Winged helix DNA-binding domain"/>
    <property type="match status" value="1"/>
</dbReference>
<proteinExistence type="predicted"/>
<dbReference type="AlphaFoldDB" id="A0A7G9B504"/>
<dbReference type="EMBL" id="CP060490">
    <property type="protein sequence ID" value="QNL44635.1"/>
    <property type="molecule type" value="Genomic_DNA"/>
</dbReference>
<dbReference type="PANTHER" id="PTHR43537:SF24">
    <property type="entry name" value="GLUCONATE OPERON TRANSCRIPTIONAL REPRESSOR"/>
    <property type="match status" value="1"/>
</dbReference>
<evidence type="ECO:0000256" key="2">
    <source>
        <dbReference type="ARBA" id="ARBA00023125"/>
    </source>
</evidence>
<dbReference type="Proteomes" id="UP000515960">
    <property type="component" value="Chromosome"/>
</dbReference>
<keyword evidence="2" id="KW-0238">DNA-binding</keyword>
<gene>
    <name evidence="5" type="ORF">H8790_00845</name>
</gene>
<keyword evidence="1" id="KW-0805">Transcription regulation</keyword>
<evidence type="ECO:0000256" key="3">
    <source>
        <dbReference type="ARBA" id="ARBA00023163"/>
    </source>
</evidence>
<evidence type="ECO:0000313" key="5">
    <source>
        <dbReference type="EMBL" id="QNL44635.1"/>
    </source>
</evidence>
<keyword evidence="3" id="KW-0804">Transcription</keyword>
<reference evidence="5 6" key="1">
    <citation type="submission" date="2020-08" db="EMBL/GenBank/DDBJ databases">
        <authorList>
            <person name="Liu C."/>
            <person name="Sun Q."/>
        </authorList>
    </citation>
    <scope>NUCLEOTIDE SEQUENCE [LARGE SCALE GENOMIC DNA]</scope>
    <source>
        <strain evidence="5 6">NSJ-62</strain>
    </source>
</reference>
<dbReference type="InterPro" id="IPR011711">
    <property type="entry name" value="GntR_C"/>
</dbReference>
<evidence type="ECO:0000259" key="4">
    <source>
        <dbReference type="SMART" id="SM00895"/>
    </source>
</evidence>
<evidence type="ECO:0000256" key="1">
    <source>
        <dbReference type="ARBA" id="ARBA00023015"/>
    </source>
</evidence>
<organism evidence="5 6">
    <name type="scientific">Oscillibacter hominis</name>
    <dbReference type="NCBI Taxonomy" id="2763056"/>
    <lineage>
        <taxon>Bacteria</taxon>
        <taxon>Bacillati</taxon>
        <taxon>Bacillota</taxon>
        <taxon>Clostridia</taxon>
        <taxon>Eubacteriales</taxon>
        <taxon>Oscillospiraceae</taxon>
        <taxon>Oscillibacter</taxon>
    </lineage>
</organism>
<dbReference type="InterPro" id="IPR008920">
    <property type="entry name" value="TF_FadR/GntR_C"/>
</dbReference>
<dbReference type="RefSeq" id="WP_187333221.1">
    <property type="nucleotide sequence ID" value="NZ_CP060490.1"/>
</dbReference>
<name>A0A7G9B504_9FIRM</name>
<dbReference type="GO" id="GO:0003677">
    <property type="term" value="F:DNA binding"/>
    <property type="evidence" value="ECO:0007669"/>
    <property type="project" value="UniProtKB-KW"/>
</dbReference>
<feature type="domain" description="GntR C-terminal" evidence="4">
    <location>
        <begin position="49"/>
        <end position="170"/>
    </location>
</feature>
<keyword evidence="6" id="KW-1185">Reference proteome</keyword>
<protein>
    <submittedName>
        <fullName evidence="5">GntR family transcriptional regulator</fullName>
    </submittedName>
</protein>
<dbReference type="SMART" id="SM00895">
    <property type="entry name" value="FCD"/>
    <property type="match status" value="1"/>
</dbReference>
<sequence>MSRKDEAYRYLRNAIVTNRYPQNAPISEMAVSEELGMSRTPITPYDVEEIYELRVLLEVWALGRSFSRITPAELDHLEEMFRQGYERSDWELLHEADRSLHGLITEKAGSKRLLEFISVLNAQIERIRSASALDKNRSSLSYEEHLEIIRCIRAGDREKSLRALRAHLRSVANSAIESAKYNEVNGKYSS</sequence>
<evidence type="ECO:0000313" key="6">
    <source>
        <dbReference type="Proteomes" id="UP000515960"/>
    </source>
</evidence>
<dbReference type="InterPro" id="IPR036388">
    <property type="entry name" value="WH-like_DNA-bd_sf"/>
</dbReference>
<dbReference type="Gene3D" id="1.20.120.530">
    <property type="entry name" value="GntR ligand-binding domain-like"/>
    <property type="match status" value="1"/>
</dbReference>
<accession>A0A7G9B504</accession>
<dbReference type="PANTHER" id="PTHR43537">
    <property type="entry name" value="TRANSCRIPTIONAL REGULATOR, GNTR FAMILY"/>
    <property type="match status" value="1"/>
</dbReference>
<dbReference type="Pfam" id="PF07729">
    <property type="entry name" value="FCD"/>
    <property type="match status" value="1"/>
</dbReference>
<dbReference type="SUPFAM" id="SSF48008">
    <property type="entry name" value="GntR ligand-binding domain-like"/>
    <property type="match status" value="1"/>
</dbReference>
<dbReference type="KEGG" id="ohi:H8790_00845"/>